<feature type="compositionally biased region" description="Low complexity" evidence="1">
    <location>
        <begin position="115"/>
        <end position="128"/>
    </location>
</feature>
<dbReference type="GO" id="GO:0005576">
    <property type="term" value="C:extracellular region"/>
    <property type="evidence" value="ECO:0007669"/>
    <property type="project" value="InterPro"/>
</dbReference>
<accession>A0A9J6GR99</accession>
<dbReference type="OrthoDB" id="6428908at2759"/>
<feature type="region of interest" description="Disordered" evidence="1">
    <location>
        <begin position="1139"/>
        <end position="1166"/>
    </location>
</feature>
<dbReference type="AlphaFoldDB" id="A0A9J6GR99"/>
<feature type="compositionally biased region" description="Polar residues" evidence="1">
    <location>
        <begin position="184"/>
        <end position="193"/>
    </location>
</feature>
<feature type="compositionally biased region" description="Basic and acidic residues" evidence="1">
    <location>
        <begin position="36"/>
        <end position="57"/>
    </location>
</feature>
<feature type="compositionally biased region" description="Polar residues" evidence="1">
    <location>
        <begin position="555"/>
        <end position="577"/>
    </location>
</feature>
<feature type="compositionally biased region" description="Polar residues" evidence="1">
    <location>
        <begin position="314"/>
        <end position="324"/>
    </location>
</feature>
<feature type="region of interest" description="Disordered" evidence="1">
    <location>
        <begin position="169"/>
        <end position="206"/>
    </location>
</feature>
<evidence type="ECO:0000256" key="1">
    <source>
        <dbReference type="SAM" id="MobiDB-lite"/>
    </source>
</evidence>
<feature type="compositionally biased region" description="Polar residues" evidence="1">
    <location>
        <begin position="361"/>
        <end position="378"/>
    </location>
</feature>
<feature type="compositionally biased region" description="Polar residues" evidence="1">
    <location>
        <begin position="448"/>
        <end position="478"/>
    </location>
</feature>
<dbReference type="OMA" id="PFRNDFQ"/>
<feature type="compositionally biased region" description="Basic and acidic residues" evidence="1">
    <location>
        <begin position="1142"/>
        <end position="1166"/>
    </location>
</feature>
<dbReference type="SMART" id="SM00494">
    <property type="entry name" value="ChtBD2"/>
    <property type="match status" value="1"/>
</dbReference>
<feature type="compositionally biased region" description="Polar residues" evidence="1">
    <location>
        <begin position="508"/>
        <end position="535"/>
    </location>
</feature>
<feature type="compositionally biased region" description="Polar residues" evidence="1">
    <location>
        <begin position="876"/>
        <end position="912"/>
    </location>
</feature>
<feature type="compositionally biased region" description="Polar residues" evidence="1">
    <location>
        <begin position="612"/>
        <end position="641"/>
    </location>
</feature>
<reference evidence="3 4" key="1">
    <citation type="journal article" date="2020" name="Cell">
        <title>Large-Scale Comparative Analyses of Tick Genomes Elucidate Their Genetic Diversity and Vector Capacities.</title>
        <authorList>
            <consortium name="Tick Genome and Microbiome Consortium (TIGMIC)"/>
            <person name="Jia N."/>
            <person name="Wang J."/>
            <person name="Shi W."/>
            <person name="Du L."/>
            <person name="Sun Y."/>
            <person name="Zhan W."/>
            <person name="Jiang J.F."/>
            <person name="Wang Q."/>
            <person name="Zhang B."/>
            <person name="Ji P."/>
            <person name="Bell-Sakyi L."/>
            <person name="Cui X.M."/>
            <person name="Yuan T.T."/>
            <person name="Jiang B.G."/>
            <person name="Yang W.F."/>
            <person name="Lam T.T."/>
            <person name="Chang Q.C."/>
            <person name="Ding S.J."/>
            <person name="Wang X.J."/>
            <person name="Zhu J.G."/>
            <person name="Ruan X.D."/>
            <person name="Zhao L."/>
            <person name="Wei J.T."/>
            <person name="Ye R.Z."/>
            <person name="Que T.C."/>
            <person name="Du C.H."/>
            <person name="Zhou Y.H."/>
            <person name="Cheng J.X."/>
            <person name="Dai P.F."/>
            <person name="Guo W.B."/>
            <person name="Han X.H."/>
            <person name="Huang E.J."/>
            <person name="Li L.F."/>
            <person name="Wei W."/>
            <person name="Gao Y.C."/>
            <person name="Liu J.Z."/>
            <person name="Shao H.Z."/>
            <person name="Wang X."/>
            <person name="Wang C.C."/>
            <person name="Yang T.C."/>
            <person name="Huo Q.B."/>
            <person name="Li W."/>
            <person name="Chen H.Y."/>
            <person name="Chen S.E."/>
            <person name="Zhou L.G."/>
            <person name="Ni X.B."/>
            <person name="Tian J.H."/>
            <person name="Sheng Y."/>
            <person name="Liu T."/>
            <person name="Pan Y.S."/>
            <person name="Xia L.Y."/>
            <person name="Li J."/>
            <person name="Zhao F."/>
            <person name="Cao W.C."/>
        </authorList>
    </citation>
    <scope>NUCLEOTIDE SEQUENCE [LARGE SCALE GENOMIC DNA]</scope>
    <source>
        <strain evidence="3">HaeL-2018</strain>
    </source>
</reference>
<dbReference type="PROSITE" id="PS50940">
    <property type="entry name" value="CHIT_BIND_II"/>
    <property type="match status" value="1"/>
</dbReference>
<dbReference type="GO" id="GO:0008061">
    <property type="term" value="F:chitin binding"/>
    <property type="evidence" value="ECO:0007669"/>
    <property type="project" value="InterPro"/>
</dbReference>
<dbReference type="InterPro" id="IPR002557">
    <property type="entry name" value="Chitin-bd_dom"/>
</dbReference>
<evidence type="ECO:0000259" key="2">
    <source>
        <dbReference type="PROSITE" id="PS50940"/>
    </source>
</evidence>
<feature type="compositionally biased region" description="Polar residues" evidence="1">
    <location>
        <begin position="666"/>
        <end position="737"/>
    </location>
</feature>
<protein>
    <recommendedName>
        <fullName evidence="2">Chitin-binding type-2 domain-containing protein</fullName>
    </recommendedName>
</protein>
<proteinExistence type="predicted"/>
<feature type="compositionally biased region" description="Basic and acidic residues" evidence="1">
    <location>
        <begin position="251"/>
        <end position="261"/>
    </location>
</feature>
<feature type="compositionally biased region" description="Low complexity" evidence="1">
    <location>
        <begin position="379"/>
        <end position="409"/>
    </location>
</feature>
<keyword evidence="4" id="KW-1185">Reference proteome</keyword>
<feature type="compositionally biased region" description="Pro residues" evidence="1">
    <location>
        <begin position="941"/>
        <end position="954"/>
    </location>
</feature>
<evidence type="ECO:0000313" key="3">
    <source>
        <dbReference type="EMBL" id="KAH9381118.1"/>
    </source>
</evidence>
<name>A0A9J6GR99_HAELO</name>
<feature type="compositionally biased region" description="Pro residues" evidence="1">
    <location>
        <begin position="240"/>
        <end position="249"/>
    </location>
</feature>
<dbReference type="PANTHER" id="PTHR22933:SF43">
    <property type="entry name" value="LP10131P"/>
    <property type="match status" value="1"/>
</dbReference>
<sequence length="1166" mass="126765">MTQEHATGLPAQVLQSSRLPSDIPPAPDWTETNGGELREKGRESAPARVLDMRDAPGRDAVTTRKALRLPPCQYREKRRILLSCDSCLQQPSAKEKRAPLLRSSPKLERPPRPAPAASQPAAADAAPSPLAPPRPGRRVIVYMGNRPWFSSMYGTADASRTEYIVPSVAKSSAAETTRTRDLPTLSTKESGQTAGVGAAAKAKPNKLSSVSLLAAETTSNEASADDERVDLAGELDVNKHPPPPLPPFRGPKIEFHTRTVHEPSTASRNEDDNAASGGNNDFQPDQTAGRADDTPSAVVGANRRAALQEANPRRPTSSFAISTERQQELADRNLNSRPPMWTTVGRGPGKDDPVPFRGGNNRFNQQRQTFGSNPGQQETSAATTSFAASATSATTTPSPTTAPPTASSPLGTTRYHFTFQPDPAIFGNNSGVANRGDFQFETSHARDTSSQQDTDGRSDFNSAEQRSTPPATSQQFRQFPTPPASRPASAVTPSQPRQAVSAQRPFPTFSNLRQAPGSANTDSTSAPTSAGQTLRFNFRESKPARASPAPRPLQNPVTNSFVTYFPSSDLKQSQKSAELSDGTGRRQDGQGQNFRTSNTFNTAPLRPPPQRPSSTSFFQGPQAQGANPSNNFGSDASSSRDFSAPAARSNQGFRQNVFPVDPPANSFLSNQRSQSGFTSSPRSQEDFSSSPRSQAGFTTSPRSQGFSSNPKSQSGLNSNSRSQEDFSSNPRSQNGFTASPRPQDFSSNTRSQNGFTSNPRSREDFSTSPRSQNSFSPSNDRPSLNFQTSQAPRSNFPTPRPLNSFSSNSRQQDSFSNSPRGQNNGQSDSRVQDSRFQSFGRSQDNFQTNDRPQSSFSGNRPSSPAPPPPPRPQNGFAVNQRSSDPFQGNQRDRNTFSANQQRPQNSFSGSDQSARDRGQTNQRLQELPRGRQQNTFQNAPPARPQTPSAPPAVRNPPQSNDNASPSQGGLEPFRNDFQIALRQRAFSATTASPVDGNDGRTPAAQGFKSTSGNDGGTKRKINRVVFIPGNFGVTPTRRPDPYRSKLPGLAGSDYPTYSEVPFTNFKCNEQSSSGMFADVEAGCQVFHSCDNNNRQKSFLCPNGTIFKQELFTCDWWYNVDCDSSPKFFHLNIEMYTTTPRPKARDNEDEDRRNVDSRSDSGRPRSF</sequence>
<dbReference type="PANTHER" id="PTHR22933">
    <property type="entry name" value="FI18007P1-RELATED"/>
    <property type="match status" value="1"/>
</dbReference>
<dbReference type="EMBL" id="JABSTR010000011">
    <property type="protein sequence ID" value="KAH9381118.1"/>
    <property type="molecule type" value="Genomic_DNA"/>
</dbReference>
<feature type="region of interest" description="Disordered" evidence="1">
    <location>
        <begin position="92"/>
        <end position="136"/>
    </location>
</feature>
<feature type="compositionally biased region" description="Polar residues" evidence="1">
    <location>
        <begin position="956"/>
        <end position="967"/>
    </location>
</feature>
<feature type="compositionally biased region" description="Polar residues" evidence="1">
    <location>
        <begin position="744"/>
        <end position="759"/>
    </location>
</feature>
<organism evidence="3 4">
    <name type="scientific">Haemaphysalis longicornis</name>
    <name type="common">Bush tick</name>
    <dbReference type="NCBI Taxonomy" id="44386"/>
    <lineage>
        <taxon>Eukaryota</taxon>
        <taxon>Metazoa</taxon>
        <taxon>Ecdysozoa</taxon>
        <taxon>Arthropoda</taxon>
        <taxon>Chelicerata</taxon>
        <taxon>Arachnida</taxon>
        <taxon>Acari</taxon>
        <taxon>Parasitiformes</taxon>
        <taxon>Ixodida</taxon>
        <taxon>Ixodoidea</taxon>
        <taxon>Ixodidae</taxon>
        <taxon>Haemaphysalinae</taxon>
        <taxon>Haemaphysalis</taxon>
    </lineage>
</organism>
<dbReference type="InterPro" id="IPR052976">
    <property type="entry name" value="Scoloptoxin-like"/>
</dbReference>
<feature type="compositionally biased region" description="Polar residues" evidence="1">
    <location>
        <begin position="593"/>
        <end position="602"/>
    </location>
</feature>
<dbReference type="VEuPathDB" id="VectorBase:HLOH_043822"/>
<dbReference type="Gene3D" id="2.170.140.10">
    <property type="entry name" value="Chitin binding domain"/>
    <property type="match status" value="1"/>
</dbReference>
<feature type="domain" description="Chitin-binding type-2" evidence="2">
    <location>
        <begin position="1064"/>
        <end position="1123"/>
    </location>
</feature>
<dbReference type="InterPro" id="IPR036508">
    <property type="entry name" value="Chitin-bd_dom_sf"/>
</dbReference>
<feature type="compositionally biased region" description="Polar residues" evidence="1">
    <location>
        <begin position="491"/>
        <end position="501"/>
    </location>
</feature>
<dbReference type="Proteomes" id="UP000821853">
    <property type="component" value="Chromosome 9"/>
</dbReference>
<dbReference type="Pfam" id="PF01607">
    <property type="entry name" value="CBM_14"/>
    <property type="match status" value="1"/>
</dbReference>
<feature type="region of interest" description="Disordered" evidence="1">
    <location>
        <begin position="234"/>
        <end position="972"/>
    </location>
</feature>
<feature type="compositionally biased region" description="Polar residues" evidence="1">
    <location>
        <begin position="276"/>
        <end position="286"/>
    </location>
</feature>
<gene>
    <name evidence="3" type="ORF">HPB48_010790</name>
</gene>
<feature type="region of interest" description="Disordered" evidence="1">
    <location>
        <begin position="1"/>
        <end position="64"/>
    </location>
</feature>
<feature type="region of interest" description="Disordered" evidence="1">
    <location>
        <begin position="988"/>
        <end position="1017"/>
    </location>
</feature>
<dbReference type="SUPFAM" id="SSF57625">
    <property type="entry name" value="Invertebrate chitin-binding proteins"/>
    <property type="match status" value="1"/>
</dbReference>
<feature type="compositionally biased region" description="Polar residues" evidence="1">
    <location>
        <begin position="766"/>
        <end position="859"/>
    </location>
</feature>
<comment type="caution">
    <text evidence="3">The sequence shown here is derived from an EMBL/GenBank/DDBJ whole genome shotgun (WGS) entry which is preliminary data.</text>
</comment>
<feature type="compositionally biased region" description="Pro residues" evidence="1">
    <location>
        <begin position="863"/>
        <end position="872"/>
    </location>
</feature>
<evidence type="ECO:0000313" key="4">
    <source>
        <dbReference type="Proteomes" id="UP000821853"/>
    </source>
</evidence>